<feature type="domain" description="Cyclin-like" evidence="4">
    <location>
        <begin position="83"/>
        <end position="185"/>
    </location>
</feature>
<feature type="region of interest" description="Disordered" evidence="3">
    <location>
        <begin position="351"/>
        <end position="659"/>
    </location>
</feature>
<dbReference type="InterPro" id="IPR013763">
    <property type="entry name" value="Cyclin-like_dom"/>
</dbReference>
<feature type="compositionally biased region" description="Low complexity" evidence="3">
    <location>
        <begin position="475"/>
        <end position="489"/>
    </location>
</feature>
<reference evidence="6" key="1">
    <citation type="journal article" date="2005" name="Insect Biochem. Mol. Biol.">
        <title>Comparative analysis of BAC and whole genome shotgun sequences from an Anopheles gambiae region related to Plasmodium encapsulation.</title>
        <authorList>
            <person name="Eiglmeier K."/>
            <person name="Wincker P."/>
            <person name="Cattolico L."/>
            <person name="Anthouard A."/>
            <person name="Holm I."/>
            <person name="Eckenberg R."/>
            <person name="Quesneville H."/>
            <person name="Jaillon O."/>
            <person name="Collins F.H."/>
            <person name="Weissenbach J."/>
            <person name="Brey P.T.and.Roth.C.W."/>
        </authorList>
    </citation>
    <scope>NUCLEOTIDE SEQUENCE</scope>
    <source>
        <strain evidence="6">PEST</strain>
    </source>
</reference>
<dbReference type="GO" id="GO:0016538">
    <property type="term" value="F:cyclin-dependent protein serine/threonine kinase regulator activity"/>
    <property type="evidence" value="ECO:0007669"/>
    <property type="project" value="InterPro"/>
</dbReference>
<dbReference type="EMBL" id="CR954256">
    <property type="protein sequence ID" value="CAJ14144.1"/>
    <property type="molecule type" value="Genomic_DNA"/>
</dbReference>
<dbReference type="FunFam" id="1.10.472.10:FF:000016">
    <property type="entry name" value="cyclin-L1 isoform X1"/>
    <property type="match status" value="1"/>
</dbReference>
<feature type="compositionally biased region" description="Basic and acidic residues" evidence="3">
    <location>
        <begin position="535"/>
        <end position="553"/>
    </location>
</feature>
<dbReference type="CDD" id="cd20533">
    <property type="entry name" value="CYCLIN_CCNL_rpt2"/>
    <property type="match status" value="1"/>
</dbReference>
<feature type="compositionally biased region" description="Basic residues" evidence="3">
    <location>
        <begin position="447"/>
        <end position="458"/>
    </location>
</feature>
<dbReference type="SMART" id="SM01332">
    <property type="entry name" value="Cyclin_C"/>
    <property type="match status" value="1"/>
</dbReference>
<accession>Q4JSB8</accession>
<dbReference type="FunFam" id="1.10.472.10:FF:000031">
    <property type="entry name" value="cyclin-L1-1-like isoform X1"/>
    <property type="match status" value="1"/>
</dbReference>
<dbReference type="Pfam" id="PF00134">
    <property type="entry name" value="Cyclin_N"/>
    <property type="match status" value="1"/>
</dbReference>
<protein>
    <submittedName>
        <fullName evidence="6">Cyclin</fullName>
    </submittedName>
</protein>
<feature type="compositionally biased region" description="Basic residues" evidence="3">
    <location>
        <begin position="492"/>
        <end position="512"/>
    </location>
</feature>
<dbReference type="CDD" id="cd20589">
    <property type="entry name" value="CYCLIN_CCNL1_rpt1"/>
    <property type="match status" value="1"/>
</dbReference>
<dbReference type="PIRSF" id="PIRSF036580">
    <property type="entry name" value="Cyclin_L"/>
    <property type="match status" value="1"/>
</dbReference>
<evidence type="ECO:0000259" key="5">
    <source>
        <dbReference type="SMART" id="SM01332"/>
    </source>
</evidence>
<evidence type="ECO:0000313" key="6">
    <source>
        <dbReference type="EMBL" id="CAJ14144.1"/>
    </source>
</evidence>
<gene>
    <name evidence="6" type="primary">D1.2</name>
</gene>
<dbReference type="HOGENOM" id="CLU_022000_6_0_1"/>
<dbReference type="SUPFAM" id="SSF47954">
    <property type="entry name" value="Cyclin-like"/>
    <property type="match status" value="2"/>
</dbReference>
<name>Q4JSB8_ANOGA</name>
<sequence length="659" mass="74269">MSVSKTITETVSATGKAASAVIGTTQSTPATAAAPQPVQRPYGKIVLTLENCLLPEVKLDQTPSQNDGLDRETETDLRILGCELIQTAGILLKLPQVAMATGQVLFQRFFYSKSFVRHSMEATAMSCICLASKIEEAPRRIRDVINVFHHIKQVRSQKPLLPMILDQHYINLKSQVIKAERRVLKELGFCVHVKHPHKLIVMYLKYLELEKHQNMMQMAWNFMNDSFRTDVFVRYQPETIACACIYLTARKHNIPLPNNPPWFVIFRVSEDDMLDVCYRIMALYKRGKPNAELLEEAVEALKKKYQEQRKKDRPEAAPAPAPTVITVDRNNGSHNAWGGFIQRAIPLPLNPTGAAGTTNSSANSGTGGGTAAPSSGSNANSTAGLNNNEPDTAGGGTVGDGKKRSSRSRSKSLSKSSRSRSRSLSRSVSRSRSRGSRSRSRTSQSRSRSKTRTSRSRSRTPLPARGHVRARLTRRTIPPTRVAAAAAAPEGRRRRRAIARARRRRCRPRARRNPPATTRPVRHRPTRRKSTKRGKKDDKGYDRRSGKEERSNDNRYTNGADRDRGDRSKGMNHTNSFVVEHSRRDRDRDRDRMRSDSGKVGGGGGGYDRDDYRRTEKDYRGNGKHDKYGSSRHSDSSSRHRSSKHERDRSRDRDRDRRR</sequence>
<organism evidence="6">
    <name type="scientific">Anopheles gambiae</name>
    <name type="common">African malaria mosquito</name>
    <dbReference type="NCBI Taxonomy" id="7165"/>
    <lineage>
        <taxon>Eukaryota</taxon>
        <taxon>Metazoa</taxon>
        <taxon>Ecdysozoa</taxon>
        <taxon>Arthropoda</taxon>
        <taxon>Hexapoda</taxon>
        <taxon>Insecta</taxon>
        <taxon>Pterygota</taxon>
        <taxon>Neoptera</taxon>
        <taxon>Endopterygota</taxon>
        <taxon>Diptera</taxon>
        <taxon>Nematocera</taxon>
        <taxon>Culicoidea</taxon>
        <taxon>Culicidae</taxon>
        <taxon>Anophelinae</taxon>
        <taxon>Anopheles</taxon>
    </lineage>
</organism>
<evidence type="ECO:0000259" key="4">
    <source>
        <dbReference type="SMART" id="SM00385"/>
    </source>
</evidence>
<feature type="compositionally biased region" description="Basic and acidic residues" evidence="3">
    <location>
        <begin position="560"/>
        <end position="569"/>
    </location>
</feature>
<dbReference type="Gene3D" id="1.10.472.10">
    <property type="entry name" value="Cyclin-like"/>
    <property type="match status" value="2"/>
</dbReference>
<dbReference type="AlphaFoldDB" id="Q4JSB8"/>
<feature type="region of interest" description="Disordered" evidence="3">
    <location>
        <begin position="305"/>
        <end position="330"/>
    </location>
</feature>
<evidence type="ECO:0000256" key="2">
    <source>
        <dbReference type="RuleBase" id="RU000383"/>
    </source>
</evidence>
<dbReference type="InterPro" id="IPR006671">
    <property type="entry name" value="Cyclin_N"/>
</dbReference>
<dbReference type="VEuPathDB" id="VectorBase:AGAP001677"/>
<feature type="compositionally biased region" description="Basic residues" evidence="3">
    <location>
        <begin position="404"/>
        <end position="440"/>
    </location>
</feature>
<dbReference type="Pfam" id="PF02984">
    <property type="entry name" value="Cyclin_C"/>
    <property type="match status" value="1"/>
</dbReference>
<feature type="domain" description="Cyclin C-terminal" evidence="5">
    <location>
        <begin position="194"/>
        <end position="322"/>
    </location>
</feature>
<feature type="compositionally biased region" description="Basic and acidic residues" evidence="3">
    <location>
        <begin position="580"/>
        <end position="597"/>
    </location>
</feature>
<feature type="compositionally biased region" description="Low complexity" evidence="3">
    <location>
        <begin position="352"/>
        <end position="364"/>
    </location>
</feature>
<feature type="compositionally biased region" description="Basic and acidic residues" evidence="3">
    <location>
        <begin position="645"/>
        <end position="659"/>
    </location>
</feature>
<dbReference type="VEuPathDB" id="VectorBase:AGAMI1_005373"/>
<feature type="domain" description="Cyclin-like" evidence="4">
    <location>
        <begin position="198"/>
        <end position="283"/>
    </location>
</feature>
<evidence type="ECO:0000256" key="1">
    <source>
        <dbReference type="ARBA" id="ARBA00023127"/>
    </source>
</evidence>
<feature type="compositionally biased region" description="Low complexity" evidence="3">
    <location>
        <begin position="371"/>
        <end position="388"/>
    </location>
</feature>
<feature type="compositionally biased region" description="Basic residues" evidence="3">
    <location>
        <begin position="520"/>
        <end position="534"/>
    </location>
</feature>
<reference evidence="6" key="2">
    <citation type="submission" date="2005-04" db="EMBL/GenBank/DDBJ databases">
        <authorList>
            <person name="Genoscope"/>
        </authorList>
    </citation>
    <scope>NUCLEOTIDE SEQUENCE</scope>
    <source>
        <strain evidence="6">PEST</strain>
    </source>
</reference>
<dbReference type="InParanoid" id="Q4JSB8"/>
<dbReference type="InterPro" id="IPR036915">
    <property type="entry name" value="Cyclin-like_sf"/>
</dbReference>
<dbReference type="GO" id="GO:0006357">
    <property type="term" value="P:regulation of transcription by RNA polymerase II"/>
    <property type="evidence" value="ECO:0007669"/>
    <property type="project" value="InterPro"/>
</dbReference>
<feature type="compositionally biased region" description="Basic and acidic residues" evidence="3">
    <location>
        <begin position="305"/>
        <end position="315"/>
    </location>
</feature>
<evidence type="ECO:0000256" key="3">
    <source>
        <dbReference type="SAM" id="MobiDB-lite"/>
    </source>
</evidence>
<dbReference type="SMART" id="SM00385">
    <property type="entry name" value="CYCLIN"/>
    <property type="match status" value="2"/>
</dbReference>
<keyword evidence="1 2" id="KW-0195">Cyclin</keyword>
<dbReference type="PANTHER" id="PTHR10026">
    <property type="entry name" value="CYCLIN"/>
    <property type="match status" value="1"/>
</dbReference>
<feature type="compositionally biased region" description="Basic and acidic residues" evidence="3">
    <location>
        <begin position="607"/>
        <end position="638"/>
    </location>
</feature>
<comment type="similarity">
    <text evidence="2">Belongs to the cyclin family.</text>
</comment>
<dbReference type="InterPro" id="IPR043198">
    <property type="entry name" value="Cyclin/Ssn8"/>
</dbReference>
<dbReference type="InterPro" id="IPR004367">
    <property type="entry name" value="Cyclin_C-dom"/>
</dbReference>
<proteinExistence type="inferred from homology"/>